<gene>
    <name evidence="6" type="ORF">SAMN04487935_0107</name>
</gene>
<dbReference type="SMART" id="SM00342">
    <property type="entry name" value="HTH_ARAC"/>
    <property type="match status" value="1"/>
</dbReference>
<dbReference type="STRING" id="1128970.SAMN04487935_0107"/>
<feature type="repeat" description="TPR" evidence="2">
    <location>
        <begin position="183"/>
        <end position="216"/>
    </location>
</feature>
<dbReference type="Gene3D" id="1.25.40.10">
    <property type="entry name" value="Tetratricopeptide repeat domain"/>
    <property type="match status" value="1"/>
</dbReference>
<dbReference type="SUPFAM" id="SSF48452">
    <property type="entry name" value="TPR-like"/>
    <property type="match status" value="1"/>
</dbReference>
<evidence type="ECO:0000256" key="1">
    <source>
        <dbReference type="ARBA" id="ARBA00023125"/>
    </source>
</evidence>
<accession>A0A1G8RFV4</accession>
<keyword evidence="3" id="KW-1133">Transmembrane helix</keyword>
<sequence>MHSFRFILFFLCIGIFAHAQQNAETVGLLQKAGELASNNPQQAIKIGEHLLINAQKSNEKAAANFLIAESYLSMGNYKDALSFGFQAKSSGNSELQLKSDLLISGILRQLKLGRQADIYLAEAEELASKTSGDLQHFANGKIFYEKALAQIAAQNPKQALEIFQKSQSEFNQIKNTDGKSFGYKAIAGIGKAYSAMANYPKAAEYLNHALGFSRKNPKNLILETQVLCEISKMDFQQKQHHKAIDCLFTALKPAENLQHTFFLMEINKQLALNYLALNDRQNYSLYNQKFIDFSDTGEMLENEATNTAFNLISKEQENNTVAEEQKYVQFLYVAAGIFLAILTIGTLLFFKNKSKKTRYEEIAAYLENSKKVEEPVKITTPKNLIIPVETEQQLLLKLKKFEASTKFTNKEMSLAMLSAQMDTNTKYLSEIINRHRNDNFNTYINKLRIAYIIDKMKSDAAYLNYKISYLATESGFSSHSSFATIFKSITGIAPTTFIDFLKEESKSKKDMQNAG</sequence>
<keyword evidence="7" id="KW-1185">Reference proteome</keyword>
<dbReference type="Proteomes" id="UP000199580">
    <property type="component" value="Unassembled WGS sequence"/>
</dbReference>
<reference evidence="6 7" key="1">
    <citation type="submission" date="2016-10" db="EMBL/GenBank/DDBJ databases">
        <authorList>
            <person name="de Groot N.N."/>
        </authorList>
    </citation>
    <scope>NUCLEOTIDE SEQUENCE [LARGE SCALE GENOMIC DNA]</scope>
    <source>
        <strain evidence="6 7">CGMCC 1.10076</strain>
    </source>
</reference>
<name>A0A1G8RFV4_9FLAO</name>
<dbReference type="InterPro" id="IPR018060">
    <property type="entry name" value="HTH_AraC"/>
</dbReference>
<evidence type="ECO:0000259" key="5">
    <source>
        <dbReference type="PROSITE" id="PS01124"/>
    </source>
</evidence>
<feature type="chain" id="PRO_5011523708" evidence="4">
    <location>
        <begin position="20"/>
        <end position="515"/>
    </location>
</feature>
<dbReference type="PROSITE" id="PS01124">
    <property type="entry name" value="HTH_ARAC_FAMILY_2"/>
    <property type="match status" value="1"/>
</dbReference>
<feature type="transmembrane region" description="Helical" evidence="3">
    <location>
        <begin position="330"/>
        <end position="350"/>
    </location>
</feature>
<dbReference type="EMBL" id="FNEZ01000001">
    <property type="protein sequence ID" value="SDJ15887.1"/>
    <property type="molecule type" value="Genomic_DNA"/>
</dbReference>
<dbReference type="Pfam" id="PF12833">
    <property type="entry name" value="HTH_18"/>
    <property type="match status" value="1"/>
</dbReference>
<dbReference type="AlphaFoldDB" id="A0A1G8RFV4"/>
<dbReference type="PANTHER" id="PTHR43280:SF2">
    <property type="entry name" value="HTH-TYPE TRANSCRIPTIONAL REGULATOR EXSA"/>
    <property type="match status" value="1"/>
</dbReference>
<organism evidence="6 7">
    <name type="scientific">Flavobacterium noncentrifugens</name>
    <dbReference type="NCBI Taxonomy" id="1128970"/>
    <lineage>
        <taxon>Bacteria</taxon>
        <taxon>Pseudomonadati</taxon>
        <taxon>Bacteroidota</taxon>
        <taxon>Flavobacteriia</taxon>
        <taxon>Flavobacteriales</taxon>
        <taxon>Flavobacteriaceae</taxon>
        <taxon>Flavobacterium</taxon>
    </lineage>
</organism>
<keyword evidence="1" id="KW-0238">DNA-binding</keyword>
<dbReference type="PROSITE" id="PS50005">
    <property type="entry name" value="TPR"/>
    <property type="match status" value="1"/>
</dbReference>
<dbReference type="SMART" id="SM00028">
    <property type="entry name" value="TPR"/>
    <property type="match status" value="4"/>
</dbReference>
<evidence type="ECO:0000256" key="4">
    <source>
        <dbReference type="SAM" id="SignalP"/>
    </source>
</evidence>
<dbReference type="OrthoDB" id="5295174at2"/>
<protein>
    <submittedName>
        <fullName evidence="6">Helix-turn-helix domain-containing protein</fullName>
    </submittedName>
</protein>
<evidence type="ECO:0000256" key="3">
    <source>
        <dbReference type="SAM" id="Phobius"/>
    </source>
</evidence>
<keyword evidence="4" id="KW-0732">Signal</keyword>
<dbReference type="Gene3D" id="1.10.10.60">
    <property type="entry name" value="Homeodomain-like"/>
    <property type="match status" value="2"/>
</dbReference>
<evidence type="ECO:0000256" key="2">
    <source>
        <dbReference type="PROSITE-ProRule" id="PRU00339"/>
    </source>
</evidence>
<keyword evidence="3" id="KW-0472">Membrane</keyword>
<evidence type="ECO:0000313" key="7">
    <source>
        <dbReference type="Proteomes" id="UP000199580"/>
    </source>
</evidence>
<feature type="signal peptide" evidence="4">
    <location>
        <begin position="1"/>
        <end position="19"/>
    </location>
</feature>
<keyword evidence="2" id="KW-0802">TPR repeat</keyword>
<dbReference type="InterPro" id="IPR011990">
    <property type="entry name" value="TPR-like_helical_dom_sf"/>
</dbReference>
<evidence type="ECO:0000313" key="6">
    <source>
        <dbReference type="EMBL" id="SDJ15887.1"/>
    </source>
</evidence>
<feature type="domain" description="HTH araC/xylS-type" evidence="5">
    <location>
        <begin position="392"/>
        <end position="500"/>
    </location>
</feature>
<keyword evidence="3" id="KW-0812">Transmembrane</keyword>
<dbReference type="InterPro" id="IPR019734">
    <property type="entry name" value="TPR_rpt"/>
</dbReference>
<dbReference type="PANTHER" id="PTHR43280">
    <property type="entry name" value="ARAC-FAMILY TRANSCRIPTIONAL REGULATOR"/>
    <property type="match status" value="1"/>
</dbReference>
<dbReference type="GO" id="GO:0003700">
    <property type="term" value="F:DNA-binding transcription factor activity"/>
    <property type="evidence" value="ECO:0007669"/>
    <property type="project" value="InterPro"/>
</dbReference>
<dbReference type="RefSeq" id="WP_091391361.1">
    <property type="nucleotide sequence ID" value="NZ_BKAI01000001.1"/>
</dbReference>
<dbReference type="GO" id="GO:0043565">
    <property type="term" value="F:sequence-specific DNA binding"/>
    <property type="evidence" value="ECO:0007669"/>
    <property type="project" value="InterPro"/>
</dbReference>
<proteinExistence type="predicted"/>